<dbReference type="GO" id="GO:0003700">
    <property type="term" value="F:DNA-binding transcription factor activity"/>
    <property type="evidence" value="ECO:0007669"/>
    <property type="project" value="InterPro"/>
</dbReference>
<dbReference type="Gene3D" id="1.20.120.530">
    <property type="entry name" value="GntR ligand-binding domain-like"/>
    <property type="match status" value="1"/>
</dbReference>
<evidence type="ECO:0000256" key="1">
    <source>
        <dbReference type="ARBA" id="ARBA00023015"/>
    </source>
</evidence>
<dbReference type="PANTHER" id="PTHR43537:SF5">
    <property type="entry name" value="UXU OPERON TRANSCRIPTIONAL REGULATOR"/>
    <property type="match status" value="1"/>
</dbReference>
<dbReference type="GO" id="GO:0003677">
    <property type="term" value="F:DNA binding"/>
    <property type="evidence" value="ECO:0007669"/>
    <property type="project" value="UniProtKB-KW"/>
</dbReference>
<dbReference type="EMBL" id="SLUL01000007">
    <property type="protein sequence ID" value="TCL49268.1"/>
    <property type="molecule type" value="Genomic_DNA"/>
</dbReference>
<dbReference type="PANTHER" id="PTHR43537">
    <property type="entry name" value="TRANSCRIPTIONAL REGULATOR, GNTR FAMILY"/>
    <property type="match status" value="1"/>
</dbReference>
<comment type="caution">
    <text evidence="5">The sequence shown here is derived from an EMBL/GenBank/DDBJ whole genome shotgun (WGS) entry which is preliminary data.</text>
</comment>
<dbReference type="InterPro" id="IPR011711">
    <property type="entry name" value="GntR_C"/>
</dbReference>
<dbReference type="Pfam" id="PF07729">
    <property type="entry name" value="FCD"/>
    <property type="match status" value="1"/>
</dbReference>
<dbReference type="InterPro" id="IPR000524">
    <property type="entry name" value="Tscrpt_reg_HTH_GntR"/>
</dbReference>
<dbReference type="OrthoDB" id="9782299at2"/>
<protein>
    <submittedName>
        <fullName evidence="5">GntR family transcriptional regulator</fullName>
    </submittedName>
</protein>
<reference evidence="5 6" key="1">
    <citation type="submission" date="2019-03" db="EMBL/GenBank/DDBJ databases">
        <title>Genomic Encyclopedia of Type Strains, Phase IV (KMG-IV): sequencing the most valuable type-strain genomes for metagenomic binning, comparative biology and taxonomic classification.</title>
        <authorList>
            <person name="Goeker M."/>
        </authorList>
    </citation>
    <scope>NUCLEOTIDE SEQUENCE [LARGE SCALE GENOMIC DNA]</scope>
    <source>
        <strain evidence="5 6">DSM 24979</strain>
    </source>
</reference>
<gene>
    <name evidence="5" type="ORF">EDD69_10791</name>
</gene>
<dbReference type="Proteomes" id="UP000295658">
    <property type="component" value="Unassembled WGS sequence"/>
</dbReference>
<dbReference type="CDD" id="cd07377">
    <property type="entry name" value="WHTH_GntR"/>
    <property type="match status" value="1"/>
</dbReference>
<dbReference type="PRINTS" id="PR00035">
    <property type="entry name" value="HTHGNTR"/>
</dbReference>
<evidence type="ECO:0000313" key="6">
    <source>
        <dbReference type="Proteomes" id="UP000295658"/>
    </source>
</evidence>
<dbReference type="Pfam" id="PF00392">
    <property type="entry name" value="GntR"/>
    <property type="match status" value="1"/>
</dbReference>
<dbReference type="SMART" id="SM00895">
    <property type="entry name" value="FCD"/>
    <property type="match status" value="1"/>
</dbReference>
<dbReference type="RefSeq" id="WP_132948483.1">
    <property type="nucleotide sequence ID" value="NZ_SLUL01000007.1"/>
</dbReference>
<dbReference type="Gene3D" id="1.10.10.10">
    <property type="entry name" value="Winged helix-like DNA-binding domain superfamily/Winged helix DNA-binding domain"/>
    <property type="match status" value="1"/>
</dbReference>
<feature type="domain" description="HTH gntR-type" evidence="4">
    <location>
        <begin position="9"/>
        <end position="77"/>
    </location>
</feature>
<evidence type="ECO:0000313" key="5">
    <source>
        <dbReference type="EMBL" id="TCL49268.1"/>
    </source>
</evidence>
<keyword evidence="2" id="KW-0238">DNA-binding</keyword>
<evidence type="ECO:0000259" key="4">
    <source>
        <dbReference type="PROSITE" id="PS50949"/>
    </source>
</evidence>
<keyword evidence="1" id="KW-0805">Transcription regulation</keyword>
<dbReference type="SUPFAM" id="SSF48008">
    <property type="entry name" value="GntR ligand-binding domain-like"/>
    <property type="match status" value="1"/>
</dbReference>
<dbReference type="InterPro" id="IPR036390">
    <property type="entry name" value="WH_DNA-bd_sf"/>
</dbReference>
<keyword evidence="3" id="KW-0804">Transcription</keyword>
<dbReference type="InterPro" id="IPR036388">
    <property type="entry name" value="WH-like_DNA-bd_sf"/>
</dbReference>
<dbReference type="InterPro" id="IPR008920">
    <property type="entry name" value="TF_FadR/GntR_C"/>
</dbReference>
<dbReference type="PROSITE" id="PS50949">
    <property type="entry name" value="HTH_GNTR"/>
    <property type="match status" value="1"/>
</dbReference>
<dbReference type="SUPFAM" id="SSF46785">
    <property type="entry name" value="Winged helix' DNA-binding domain"/>
    <property type="match status" value="1"/>
</dbReference>
<dbReference type="SMART" id="SM00345">
    <property type="entry name" value="HTH_GNTR"/>
    <property type="match status" value="1"/>
</dbReference>
<dbReference type="AlphaFoldDB" id="A0A4R1QHC5"/>
<accession>A0A4R1QHC5</accession>
<organism evidence="5 6">
    <name type="scientific">Thermolongibacillus altinsuensis</name>
    <dbReference type="NCBI Taxonomy" id="575256"/>
    <lineage>
        <taxon>Bacteria</taxon>
        <taxon>Bacillati</taxon>
        <taxon>Bacillota</taxon>
        <taxon>Bacilli</taxon>
        <taxon>Bacillales</taxon>
        <taxon>Anoxybacillaceae</taxon>
        <taxon>Thermolongibacillus</taxon>
    </lineage>
</organism>
<keyword evidence="6" id="KW-1185">Reference proteome</keyword>
<evidence type="ECO:0000256" key="3">
    <source>
        <dbReference type="ARBA" id="ARBA00023163"/>
    </source>
</evidence>
<proteinExistence type="predicted"/>
<name>A0A4R1QHC5_9BACL</name>
<evidence type="ECO:0000256" key="2">
    <source>
        <dbReference type="ARBA" id="ARBA00023125"/>
    </source>
</evidence>
<sequence>MIYKQIKPKKIYEEVAEAIFEMIKTGQLKPGDKLDSVQQLAENFQVGRAAIREALSALRAMGLIEIKQGEGTYVREFDPAMLSFPISIAILMKKEDVAHLLEVRKLLEVGASGVAARKRTERDLRAMEHALIQMREAIGDEELGEKADFLFHMAIAAASQNPLLVSLMNNVSGMMMETMRETRRIWLFAKQATSEQLLEDHIRIFEAIKAQDDELAQERMKEHLGHVENVLADYIK</sequence>